<feature type="chain" id="PRO_5045573903" description="DUF11 domain-containing protein" evidence="1">
    <location>
        <begin position="25"/>
        <end position="288"/>
    </location>
</feature>
<proteinExistence type="predicted"/>
<sequence length="288" mass="28388">MRALRHPLALVVTAIAMVLSPLLAAPASADEPEVAITLSSSQVNTGDAVTVTVKVTNIHAFSVLNATARLFTTPGRLPSYASLTGCAGALGSCTAIPGPGGPIGFEAPVGALSGGASATVAFTLDVAQDAQAGDQTFQGQLGGSNYASEIVTGPVLTIVDEADAAVGLTATPKLALLVPKIEFTVRVTGNGPGAVRTAAITTTLPPGLSATSGDCAAGSGAVTCTVGPVAPGATVTRKFSVPVGLLNIGVPYTFTAARTSSSPTDPVAANDGAQVRCTVVSIVLVNCH</sequence>
<dbReference type="Pfam" id="PF01345">
    <property type="entry name" value="DUF11"/>
    <property type="match status" value="1"/>
</dbReference>
<dbReference type="InterPro" id="IPR001434">
    <property type="entry name" value="OmcB-like_DUF11"/>
</dbReference>
<feature type="signal peptide" evidence="1">
    <location>
        <begin position="1"/>
        <end position="24"/>
    </location>
</feature>
<gene>
    <name evidence="3" type="ORF">ACFO60_14300</name>
</gene>
<protein>
    <recommendedName>
        <fullName evidence="2">DUF11 domain-containing protein</fullName>
    </recommendedName>
</protein>
<name>A0ABV9CG03_9ACTN</name>
<keyword evidence="4" id="KW-1185">Reference proteome</keyword>
<evidence type="ECO:0000256" key="1">
    <source>
        <dbReference type="SAM" id="SignalP"/>
    </source>
</evidence>
<evidence type="ECO:0000313" key="3">
    <source>
        <dbReference type="EMBL" id="MFC4531943.1"/>
    </source>
</evidence>
<organism evidence="3 4">
    <name type="scientific">Sphaerisporangium dianthi</name>
    <dbReference type="NCBI Taxonomy" id="1436120"/>
    <lineage>
        <taxon>Bacteria</taxon>
        <taxon>Bacillati</taxon>
        <taxon>Actinomycetota</taxon>
        <taxon>Actinomycetes</taxon>
        <taxon>Streptosporangiales</taxon>
        <taxon>Streptosporangiaceae</taxon>
        <taxon>Sphaerisporangium</taxon>
    </lineage>
</organism>
<feature type="domain" description="DUF11" evidence="2">
    <location>
        <begin position="178"/>
        <end position="275"/>
    </location>
</feature>
<keyword evidence="1" id="KW-0732">Signal</keyword>
<reference evidence="4" key="1">
    <citation type="journal article" date="2019" name="Int. J. Syst. Evol. Microbiol.">
        <title>The Global Catalogue of Microorganisms (GCM) 10K type strain sequencing project: providing services to taxonomists for standard genome sequencing and annotation.</title>
        <authorList>
            <consortium name="The Broad Institute Genomics Platform"/>
            <consortium name="The Broad Institute Genome Sequencing Center for Infectious Disease"/>
            <person name="Wu L."/>
            <person name="Ma J."/>
        </authorList>
    </citation>
    <scope>NUCLEOTIDE SEQUENCE [LARGE SCALE GENOMIC DNA]</scope>
    <source>
        <strain evidence="4">CGMCC 4.7132</strain>
    </source>
</reference>
<dbReference type="EMBL" id="JBHSFP010000008">
    <property type="protein sequence ID" value="MFC4531943.1"/>
    <property type="molecule type" value="Genomic_DNA"/>
</dbReference>
<comment type="caution">
    <text evidence="3">The sequence shown here is derived from an EMBL/GenBank/DDBJ whole genome shotgun (WGS) entry which is preliminary data.</text>
</comment>
<dbReference type="RefSeq" id="WP_380840645.1">
    <property type="nucleotide sequence ID" value="NZ_JBHSFP010000008.1"/>
</dbReference>
<dbReference type="Proteomes" id="UP001596004">
    <property type="component" value="Unassembled WGS sequence"/>
</dbReference>
<evidence type="ECO:0000313" key="4">
    <source>
        <dbReference type="Proteomes" id="UP001596004"/>
    </source>
</evidence>
<evidence type="ECO:0000259" key="2">
    <source>
        <dbReference type="Pfam" id="PF01345"/>
    </source>
</evidence>
<accession>A0ABV9CG03</accession>